<reference evidence="2" key="2">
    <citation type="submission" date="2020-05" db="EMBL/GenBank/DDBJ databases">
        <authorList>
            <person name="Kim H.-S."/>
            <person name="Proctor R.H."/>
            <person name="Brown D.W."/>
        </authorList>
    </citation>
    <scope>NUCLEOTIDE SEQUENCE</scope>
    <source>
        <strain evidence="2">NRRL 22465</strain>
    </source>
</reference>
<dbReference type="OrthoDB" id="5089897at2759"/>
<feature type="compositionally biased region" description="Low complexity" evidence="1">
    <location>
        <begin position="138"/>
        <end position="152"/>
    </location>
</feature>
<reference evidence="2" key="1">
    <citation type="journal article" date="2020" name="BMC Genomics">
        <title>Correction to: Identification and distribution of gene clusters required for synthesis of sphingolipid metabolism inhibitors in diverse species of the filamentous fungus Fusarium.</title>
        <authorList>
            <person name="Kim H.S."/>
            <person name="Lohmar J.M."/>
            <person name="Busman M."/>
            <person name="Brown D.W."/>
            <person name="Naumann T.A."/>
            <person name="Divon H.H."/>
            <person name="Lysoe E."/>
            <person name="Uhlig S."/>
            <person name="Proctor R.H."/>
        </authorList>
    </citation>
    <scope>NUCLEOTIDE SEQUENCE</scope>
    <source>
        <strain evidence="2">NRRL 22465</strain>
    </source>
</reference>
<dbReference type="Proteomes" id="UP000635477">
    <property type="component" value="Unassembled WGS sequence"/>
</dbReference>
<evidence type="ECO:0000256" key="1">
    <source>
        <dbReference type="SAM" id="MobiDB-lite"/>
    </source>
</evidence>
<name>A0A8H4UTR6_9HYPO</name>
<feature type="region of interest" description="Disordered" evidence="1">
    <location>
        <begin position="106"/>
        <end position="303"/>
    </location>
</feature>
<organism evidence="2 3">
    <name type="scientific">Fusarium zealandicum</name>
    <dbReference type="NCBI Taxonomy" id="1053134"/>
    <lineage>
        <taxon>Eukaryota</taxon>
        <taxon>Fungi</taxon>
        <taxon>Dikarya</taxon>
        <taxon>Ascomycota</taxon>
        <taxon>Pezizomycotina</taxon>
        <taxon>Sordariomycetes</taxon>
        <taxon>Hypocreomycetidae</taxon>
        <taxon>Hypocreales</taxon>
        <taxon>Nectriaceae</taxon>
        <taxon>Fusarium</taxon>
        <taxon>Fusarium staphyleae species complex</taxon>
    </lineage>
</organism>
<feature type="region of interest" description="Disordered" evidence="1">
    <location>
        <begin position="1"/>
        <end position="23"/>
    </location>
</feature>
<dbReference type="AlphaFoldDB" id="A0A8H4UTR6"/>
<feature type="compositionally biased region" description="Low complexity" evidence="1">
    <location>
        <begin position="278"/>
        <end position="303"/>
    </location>
</feature>
<keyword evidence="3" id="KW-1185">Reference proteome</keyword>
<gene>
    <name evidence="2" type="ORF">FZEAL_1298</name>
</gene>
<evidence type="ECO:0000313" key="2">
    <source>
        <dbReference type="EMBL" id="KAF4983260.1"/>
    </source>
</evidence>
<accession>A0A8H4UTR6</accession>
<sequence>MYELEAQNDNIHPDDSHARRRAPVARASCETRGWLNCGAESAVLAARDEAELEIRASLSAQSRLGSFIRKWSTATGESDPVVPEVVYCFDRDDNGLPVFSVVSPSYEPALTPSPPPPRENSGWRLGVFTFPDSRRSPDSQSSSDPESSTLSPTSPPSPRSQPSPEWPPAPDWPLSSPTPSPPRERLTPESDRSLSSAYSEDVLARPHNRLVSGSESLDRLDLATSATDSVLGEGTGWRLGYTRSGRSQPVSDHHLEAHIRSNRTSPVSNSTDGEEYEVVSPPSVSLVSTSSHLSLNSASIPDS</sequence>
<feature type="compositionally biased region" description="Polar residues" evidence="1">
    <location>
        <begin position="262"/>
        <end position="271"/>
    </location>
</feature>
<protein>
    <submittedName>
        <fullName evidence="2">Uncharacterized protein</fullName>
    </submittedName>
</protein>
<evidence type="ECO:0000313" key="3">
    <source>
        <dbReference type="Proteomes" id="UP000635477"/>
    </source>
</evidence>
<dbReference type="EMBL" id="JABEYC010000072">
    <property type="protein sequence ID" value="KAF4983260.1"/>
    <property type="molecule type" value="Genomic_DNA"/>
</dbReference>
<feature type="compositionally biased region" description="Pro residues" evidence="1">
    <location>
        <begin position="153"/>
        <end position="181"/>
    </location>
</feature>
<comment type="caution">
    <text evidence="2">The sequence shown here is derived from an EMBL/GenBank/DDBJ whole genome shotgun (WGS) entry which is preliminary data.</text>
</comment>
<feature type="compositionally biased region" description="Basic and acidic residues" evidence="1">
    <location>
        <begin position="182"/>
        <end position="192"/>
    </location>
</feature>
<proteinExistence type="predicted"/>